<comment type="caution">
    <text evidence="1">The sequence shown here is derived from an EMBL/GenBank/DDBJ whole genome shotgun (WGS) entry which is preliminary data.</text>
</comment>
<protein>
    <submittedName>
        <fullName evidence="1">Uncharacterized protein</fullName>
    </submittedName>
</protein>
<name>A0A8I1MAQ6_9PROT</name>
<dbReference type="RefSeq" id="WP_170310256.1">
    <property type="nucleotide sequence ID" value="NZ_JAEKJW010000003.1"/>
</dbReference>
<dbReference type="AlphaFoldDB" id="A0A8I1MAQ6"/>
<sequence length="113" mass="12539">MLAAADLQRGCHSRWLIFVFRRARERPGRVGSPQHTGSHQKIKEGDATSLLSLMKSPLSARGSAGFARFERVKKGKFVRDLRGSFSKTGSGDLKMCRAIIFTPPVIRIKEAVL</sequence>
<reference evidence="1" key="1">
    <citation type="submission" date="2020-12" db="EMBL/GenBank/DDBJ databases">
        <title>Oil enriched cultivation method for isolating marine PHA-producing bacteria.</title>
        <authorList>
            <person name="Zheng W."/>
            <person name="Yu S."/>
            <person name="Huang Y."/>
        </authorList>
    </citation>
    <scope>NUCLEOTIDE SEQUENCE</scope>
    <source>
        <strain evidence="1">SY-2-3</strain>
    </source>
</reference>
<organism evidence="1 2">
    <name type="scientific">Thalassospira povalilytica</name>
    <dbReference type="NCBI Taxonomy" id="732237"/>
    <lineage>
        <taxon>Bacteria</taxon>
        <taxon>Pseudomonadati</taxon>
        <taxon>Pseudomonadota</taxon>
        <taxon>Alphaproteobacteria</taxon>
        <taxon>Rhodospirillales</taxon>
        <taxon>Thalassospiraceae</taxon>
        <taxon>Thalassospira</taxon>
    </lineage>
</organism>
<evidence type="ECO:0000313" key="1">
    <source>
        <dbReference type="EMBL" id="MBN8197892.1"/>
    </source>
</evidence>
<evidence type="ECO:0000313" key="2">
    <source>
        <dbReference type="Proteomes" id="UP000664405"/>
    </source>
</evidence>
<accession>A0A8I1MAQ6</accession>
<proteinExistence type="predicted"/>
<dbReference type="Proteomes" id="UP000664405">
    <property type="component" value="Unassembled WGS sequence"/>
</dbReference>
<gene>
    <name evidence="1" type="ORF">JF547_15605</name>
</gene>
<dbReference type="EMBL" id="JAEKJW010000003">
    <property type="protein sequence ID" value="MBN8197892.1"/>
    <property type="molecule type" value="Genomic_DNA"/>
</dbReference>